<gene>
    <name evidence="3" type="ORF">HNP98_000217</name>
</gene>
<evidence type="ECO:0000313" key="3">
    <source>
        <dbReference type="EMBL" id="NRT17414.1"/>
    </source>
</evidence>
<organism evidence="3 4">
    <name type="scientific">Hymenobacter caeli</name>
    <dbReference type="NCBI Taxonomy" id="2735894"/>
    <lineage>
        <taxon>Bacteria</taxon>
        <taxon>Pseudomonadati</taxon>
        <taxon>Bacteroidota</taxon>
        <taxon>Cytophagia</taxon>
        <taxon>Cytophagales</taxon>
        <taxon>Hymenobacteraceae</taxon>
        <taxon>Hymenobacter</taxon>
    </lineage>
</organism>
<name>A0ABX2FJX5_9BACT</name>
<reference evidence="3 4" key="1">
    <citation type="submission" date="2020-05" db="EMBL/GenBank/DDBJ databases">
        <title>Genomic Encyclopedia of Type Strains, Phase IV (KMG-V): Genome sequencing to study the core and pangenomes of soil and plant-associated prokaryotes.</title>
        <authorList>
            <person name="Whitman W."/>
        </authorList>
    </citation>
    <scope>NUCLEOTIDE SEQUENCE [LARGE SCALE GENOMIC DNA]</scope>
    <source>
        <strain evidence="3 4">9A</strain>
    </source>
</reference>
<dbReference type="RefSeq" id="WP_173808193.1">
    <property type="nucleotide sequence ID" value="NZ_JABSNP010000001.1"/>
</dbReference>
<dbReference type="Proteomes" id="UP000779507">
    <property type="component" value="Unassembled WGS sequence"/>
</dbReference>
<protein>
    <submittedName>
        <fullName evidence="3">Ketosteroid isomerase-like protein</fullName>
    </submittedName>
</protein>
<dbReference type="SUPFAM" id="SSF54427">
    <property type="entry name" value="NTF2-like"/>
    <property type="match status" value="1"/>
</dbReference>
<accession>A0ABX2FJX5</accession>
<evidence type="ECO:0000259" key="2">
    <source>
        <dbReference type="Pfam" id="PF14534"/>
    </source>
</evidence>
<keyword evidence="1" id="KW-0732">Signal</keyword>
<dbReference type="InterPro" id="IPR027843">
    <property type="entry name" value="DUF4440"/>
</dbReference>
<evidence type="ECO:0000313" key="4">
    <source>
        <dbReference type="Proteomes" id="UP000779507"/>
    </source>
</evidence>
<dbReference type="EMBL" id="JABSNP010000001">
    <property type="protein sequence ID" value="NRT17414.1"/>
    <property type="molecule type" value="Genomic_DNA"/>
</dbReference>
<comment type="caution">
    <text evidence="3">The sequence shown here is derived from an EMBL/GenBank/DDBJ whole genome shotgun (WGS) entry which is preliminary data.</text>
</comment>
<evidence type="ECO:0000256" key="1">
    <source>
        <dbReference type="SAM" id="SignalP"/>
    </source>
</evidence>
<sequence>MRKYLFLPSLALVVGAWISSASTPPIKAPKPAGTSAAALPAAAGPATMAALTQQFAEAMQQQDVAKATACFAKNARMLANVSPVLSGRDSLSTYWLKRSFSTSTNLKFTPLQTGGDATMGYATGYYTLDIKPTADNPKGASAHGSFMTLGHKEGTTWQLTYVHIAEEPYKANK</sequence>
<feature type="chain" id="PRO_5047426167" evidence="1">
    <location>
        <begin position="22"/>
        <end position="173"/>
    </location>
</feature>
<dbReference type="InterPro" id="IPR032710">
    <property type="entry name" value="NTF2-like_dom_sf"/>
</dbReference>
<dbReference type="Pfam" id="PF14534">
    <property type="entry name" value="DUF4440"/>
    <property type="match status" value="1"/>
</dbReference>
<feature type="domain" description="DUF4440" evidence="2">
    <location>
        <begin position="50"/>
        <end position="159"/>
    </location>
</feature>
<feature type="signal peptide" evidence="1">
    <location>
        <begin position="1"/>
        <end position="21"/>
    </location>
</feature>
<keyword evidence="4" id="KW-1185">Reference proteome</keyword>
<proteinExistence type="predicted"/>
<dbReference type="Gene3D" id="3.10.450.50">
    <property type="match status" value="1"/>
</dbReference>